<dbReference type="InParanoid" id="A0A1X7TUV5"/>
<name>A0A1X7TUV5_AMPQE</name>
<organism evidence="1">
    <name type="scientific">Amphimedon queenslandica</name>
    <name type="common">Sponge</name>
    <dbReference type="NCBI Taxonomy" id="400682"/>
    <lineage>
        <taxon>Eukaryota</taxon>
        <taxon>Metazoa</taxon>
        <taxon>Porifera</taxon>
        <taxon>Demospongiae</taxon>
        <taxon>Heteroscleromorpha</taxon>
        <taxon>Haplosclerida</taxon>
        <taxon>Niphatidae</taxon>
        <taxon>Amphimedon</taxon>
    </lineage>
</organism>
<reference evidence="1" key="1">
    <citation type="submission" date="2017-05" db="UniProtKB">
        <authorList>
            <consortium name="EnsemblMetazoa"/>
        </authorList>
    </citation>
    <scope>IDENTIFICATION</scope>
</reference>
<dbReference type="AlphaFoldDB" id="A0A1X7TUV5"/>
<evidence type="ECO:0000313" key="1">
    <source>
        <dbReference type="EnsemblMetazoa" id="Aqu2.1.18675_001"/>
    </source>
</evidence>
<dbReference type="EnsemblMetazoa" id="Aqu2.1.18675_001">
    <property type="protein sequence ID" value="Aqu2.1.18675_001"/>
    <property type="gene ID" value="Aqu2.1.18675"/>
</dbReference>
<sequence>MHTLLTLTERGSIDNKCNPFNVHTQVNATYAISSPKHLSINQ</sequence>
<accession>A0A1X7TUV5</accession>
<protein>
    <submittedName>
        <fullName evidence="1">Uncharacterized protein</fullName>
    </submittedName>
</protein>
<proteinExistence type="predicted"/>